<keyword evidence="8 11" id="KW-1133">Transmembrane helix</keyword>
<dbReference type="InterPro" id="IPR036034">
    <property type="entry name" value="PDZ_sf"/>
</dbReference>
<name>A0A098M4K9_9BACL</name>
<evidence type="ECO:0000256" key="9">
    <source>
        <dbReference type="ARBA" id="ARBA00023049"/>
    </source>
</evidence>
<dbReference type="Gene3D" id="2.30.42.10">
    <property type="match status" value="1"/>
</dbReference>
<keyword evidence="4 13" id="KW-0645">Protease</keyword>
<dbReference type="SMART" id="SM00228">
    <property type="entry name" value="PDZ"/>
    <property type="match status" value="1"/>
</dbReference>
<dbReference type="InterPro" id="IPR004387">
    <property type="entry name" value="Pept_M50_Zn"/>
</dbReference>
<evidence type="ECO:0000313" key="13">
    <source>
        <dbReference type="EMBL" id="KGE17490.1"/>
    </source>
</evidence>
<evidence type="ECO:0000256" key="3">
    <source>
        <dbReference type="ARBA" id="ARBA00007931"/>
    </source>
</evidence>
<comment type="caution">
    <text evidence="13">The sequence shown here is derived from an EMBL/GenBank/DDBJ whole genome shotgun (WGS) entry which is preliminary data.</text>
</comment>
<evidence type="ECO:0000256" key="1">
    <source>
        <dbReference type="ARBA" id="ARBA00001947"/>
    </source>
</evidence>
<dbReference type="Pfam" id="PF17820">
    <property type="entry name" value="PDZ_6"/>
    <property type="match status" value="1"/>
</dbReference>
<reference evidence="13 14" key="1">
    <citation type="submission" date="2014-08" db="EMBL/GenBank/DDBJ databases">
        <authorList>
            <person name="den Bakker H.C."/>
        </authorList>
    </citation>
    <scope>NUCLEOTIDE SEQUENCE [LARGE SCALE GENOMIC DNA]</scope>
    <source>
        <strain evidence="13 14">DSM 18334</strain>
    </source>
</reference>
<evidence type="ECO:0000256" key="6">
    <source>
        <dbReference type="ARBA" id="ARBA00022801"/>
    </source>
</evidence>
<dbReference type="RefSeq" id="WP_036656414.1">
    <property type="nucleotide sequence ID" value="NZ_JQCR01000003.1"/>
</dbReference>
<dbReference type="GO" id="GO:0046872">
    <property type="term" value="F:metal ion binding"/>
    <property type="evidence" value="ECO:0007669"/>
    <property type="project" value="UniProtKB-KW"/>
</dbReference>
<comment type="cofactor">
    <cofactor evidence="1 11">
        <name>Zn(2+)</name>
        <dbReference type="ChEBI" id="CHEBI:29105"/>
    </cofactor>
</comment>
<dbReference type="GO" id="GO:0006508">
    <property type="term" value="P:proteolysis"/>
    <property type="evidence" value="ECO:0007669"/>
    <property type="project" value="UniProtKB-KW"/>
</dbReference>
<dbReference type="InterPro" id="IPR008915">
    <property type="entry name" value="Peptidase_M50"/>
</dbReference>
<feature type="transmembrane region" description="Helical" evidence="11">
    <location>
        <begin position="349"/>
        <end position="367"/>
    </location>
</feature>
<keyword evidence="11" id="KW-0479">Metal-binding</keyword>
<evidence type="ECO:0000313" key="14">
    <source>
        <dbReference type="Proteomes" id="UP000029734"/>
    </source>
</evidence>
<evidence type="ECO:0000256" key="11">
    <source>
        <dbReference type="RuleBase" id="RU362031"/>
    </source>
</evidence>
<dbReference type="Proteomes" id="UP000029734">
    <property type="component" value="Unassembled WGS sequence"/>
</dbReference>
<keyword evidence="7 11" id="KW-0862">Zinc</keyword>
<feature type="transmembrane region" description="Helical" evidence="11">
    <location>
        <begin position="6"/>
        <end position="28"/>
    </location>
</feature>
<dbReference type="OrthoDB" id="9782003at2"/>
<comment type="similarity">
    <text evidence="3 11">Belongs to the peptidase M50B family.</text>
</comment>
<keyword evidence="6 11" id="KW-0378">Hydrolase</keyword>
<evidence type="ECO:0000256" key="8">
    <source>
        <dbReference type="ARBA" id="ARBA00022989"/>
    </source>
</evidence>
<evidence type="ECO:0000259" key="12">
    <source>
        <dbReference type="PROSITE" id="PS50106"/>
    </source>
</evidence>
<dbReference type="eggNOG" id="COG0750">
    <property type="taxonomic scope" value="Bacteria"/>
</dbReference>
<evidence type="ECO:0000256" key="10">
    <source>
        <dbReference type="ARBA" id="ARBA00023136"/>
    </source>
</evidence>
<dbReference type="EMBL" id="JQCR01000003">
    <property type="protein sequence ID" value="KGE17490.1"/>
    <property type="molecule type" value="Genomic_DNA"/>
</dbReference>
<gene>
    <name evidence="13" type="ORF">PWYN_23080</name>
</gene>
<keyword evidence="10 11" id="KW-0472">Membrane</keyword>
<dbReference type="STRING" id="268407.PWYN_23080"/>
<evidence type="ECO:0000256" key="4">
    <source>
        <dbReference type="ARBA" id="ARBA00022670"/>
    </source>
</evidence>
<evidence type="ECO:0000256" key="2">
    <source>
        <dbReference type="ARBA" id="ARBA00004141"/>
    </source>
</evidence>
<evidence type="ECO:0000256" key="5">
    <source>
        <dbReference type="ARBA" id="ARBA00022692"/>
    </source>
</evidence>
<keyword evidence="5 11" id="KW-0812">Transmembrane</keyword>
<protein>
    <recommendedName>
        <fullName evidence="11">Zinc metalloprotease</fullName>
        <ecNumber evidence="11">3.4.24.-</ecNumber>
    </recommendedName>
</protein>
<comment type="subcellular location">
    <subcellularLocation>
        <location evidence="2">Membrane</location>
        <topology evidence="2">Multi-pass membrane protein</topology>
    </subcellularLocation>
</comment>
<feature type="domain" description="PDZ" evidence="12">
    <location>
        <begin position="195"/>
        <end position="235"/>
    </location>
</feature>
<dbReference type="EC" id="3.4.24.-" evidence="11"/>
<keyword evidence="9 11" id="KW-0482">Metalloprotease</keyword>
<dbReference type="CDD" id="cd06163">
    <property type="entry name" value="S2P-M50_PDZ_RseP-like"/>
    <property type="match status" value="1"/>
</dbReference>
<dbReference type="AlphaFoldDB" id="A0A098M4K9"/>
<dbReference type="GO" id="GO:0016020">
    <property type="term" value="C:membrane"/>
    <property type="evidence" value="ECO:0007669"/>
    <property type="project" value="UniProtKB-SubCell"/>
</dbReference>
<organism evidence="13 14">
    <name type="scientific">Paenibacillus wynnii</name>
    <dbReference type="NCBI Taxonomy" id="268407"/>
    <lineage>
        <taxon>Bacteria</taxon>
        <taxon>Bacillati</taxon>
        <taxon>Bacillota</taxon>
        <taxon>Bacilli</taxon>
        <taxon>Bacillales</taxon>
        <taxon>Paenibacillaceae</taxon>
        <taxon>Paenibacillus</taxon>
    </lineage>
</organism>
<sequence length="424" mass="46939">MEMVQVVFLTVLMFFVLVTVHEWGHYYFAKRAGILVREFAIGFGPKLFSYKRNETQFTLRLLPFGGYARMAGEDPEIIEIGAGQTIAVRLGQDNKVKNIYLDALDTRRNVIRGEAQYTDLENNLQIRLDVDGDVTTYEVHPQAMLIRGGQQTQIAPKDRQFGSKTVAQRSIAIFAGPVMNFILAFVLFAIHLQMVGIPVENPTYVKIGDVSPNMPAQEAGLKEGDIVESINGEKIGADYQKMITMTSESKGKAMKWSIVRDNQTIDFTLIPRSMEGQEGGKVGITPQLPSRSATIGETITGSGTAMVSTTKAIFLGFKQLINQFNMDDIGGPVRTFEMTGQIAKQGIEYLTYWAAILSLYLGIFNLLPIPALDGSRLVFLGVEALRGKPVDPSREGMVHFVGFAMLFLLMIAVTYNDILRLISG</sequence>
<dbReference type="PANTHER" id="PTHR42837">
    <property type="entry name" value="REGULATOR OF SIGMA-E PROTEASE RSEP"/>
    <property type="match status" value="1"/>
</dbReference>
<feature type="transmembrane region" description="Helical" evidence="11">
    <location>
        <begin position="171"/>
        <end position="192"/>
    </location>
</feature>
<dbReference type="Pfam" id="PF02163">
    <property type="entry name" value="Peptidase_M50"/>
    <property type="match status" value="1"/>
</dbReference>
<accession>A0A098M4K9</accession>
<dbReference type="NCBIfam" id="TIGR00054">
    <property type="entry name" value="RIP metalloprotease RseP"/>
    <property type="match status" value="1"/>
</dbReference>
<proteinExistence type="inferred from homology"/>
<evidence type="ECO:0000256" key="7">
    <source>
        <dbReference type="ARBA" id="ARBA00022833"/>
    </source>
</evidence>
<dbReference type="SUPFAM" id="SSF50156">
    <property type="entry name" value="PDZ domain-like"/>
    <property type="match status" value="1"/>
</dbReference>
<reference evidence="13 14" key="2">
    <citation type="submission" date="2014-10" db="EMBL/GenBank/DDBJ databases">
        <title>Comparative genomics of the Paenibacillus odorifer group.</title>
        <authorList>
            <person name="Tsai Y.-C."/>
            <person name="Martin N."/>
            <person name="Korlach J."/>
            <person name="Wiedmann M."/>
        </authorList>
    </citation>
    <scope>NUCLEOTIDE SEQUENCE [LARGE SCALE GENOMIC DNA]</scope>
    <source>
        <strain evidence="13 14">DSM 18334</strain>
    </source>
</reference>
<feature type="transmembrane region" description="Helical" evidence="11">
    <location>
        <begin position="396"/>
        <end position="415"/>
    </location>
</feature>
<dbReference type="PROSITE" id="PS50106">
    <property type="entry name" value="PDZ"/>
    <property type="match status" value="1"/>
</dbReference>
<dbReference type="CDD" id="cd23081">
    <property type="entry name" value="cpPDZ_EcRseP-like"/>
    <property type="match status" value="1"/>
</dbReference>
<dbReference type="GO" id="GO:0004222">
    <property type="term" value="F:metalloendopeptidase activity"/>
    <property type="evidence" value="ECO:0007669"/>
    <property type="project" value="InterPro"/>
</dbReference>
<dbReference type="InterPro" id="IPR001478">
    <property type="entry name" value="PDZ"/>
</dbReference>
<keyword evidence="14" id="KW-1185">Reference proteome</keyword>
<dbReference type="InterPro" id="IPR041489">
    <property type="entry name" value="PDZ_6"/>
</dbReference>
<dbReference type="PANTHER" id="PTHR42837:SF2">
    <property type="entry name" value="MEMBRANE METALLOPROTEASE ARASP2, CHLOROPLASTIC-RELATED"/>
    <property type="match status" value="1"/>
</dbReference>